<feature type="region of interest" description="Disordered" evidence="6">
    <location>
        <begin position="667"/>
        <end position="688"/>
    </location>
</feature>
<feature type="compositionally biased region" description="Basic residues" evidence="6">
    <location>
        <begin position="289"/>
        <end position="300"/>
    </location>
</feature>
<gene>
    <name evidence="7" type="ORF">BD324DRAFT_596203</name>
</gene>
<dbReference type="FunCoup" id="A0A1Y1UT91">
    <property type="interactions" value="688"/>
</dbReference>
<dbReference type="Pfam" id="PF19252">
    <property type="entry name" value="HIND"/>
    <property type="match status" value="1"/>
</dbReference>
<comment type="similarity">
    <text evidence="2">Belongs to the SNU66/SART1 family.</text>
</comment>
<dbReference type="GO" id="GO:0046540">
    <property type="term" value="C:U4/U6 x U5 tri-snRNP complex"/>
    <property type="evidence" value="ECO:0007669"/>
    <property type="project" value="InterPro"/>
</dbReference>
<evidence type="ECO:0000256" key="1">
    <source>
        <dbReference type="ARBA" id="ARBA00004123"/>
    </source>
</evidence>
<reference evidence="7 8" key="1">
    <citation type="submission" date="2017-03" db="EMBL/GenBank/DDBJ databases">
        <title>Widespread Adenine N6-methylation of Active Genes in Fungi.</title>
        <authorList>
            <consortium name="DOE Joint Genome Institute"/>
            <person name="Mondo S.J."/>
            <person name="Dannebaum R.O."/>
            <person name="Kuo R.C."/>
            <person name="Louie K.B."/>
            <person name="Bewick A.J."/>
            <person name="Labutti K."/>
            <person name="Haridas S."/>
            <person name="Kuo A."/>
            <person name="Salamov A."/>
            <person name="Ahrendt S.R."/>
            <person name="Lau R."/>
            <person name="Bowen B.P."/>
            <person name="Lipzen A."/>
            <person name="Sullivan W."/>
            <person name="Andreopoulos W.B."/>
            <person name="Clum A."/>
            <person name="Lindquist E."/>
            <person name="Daum C."/>
            <person name="Northen T.R."/>
            <person name="Ramamoorthy G."/>
            <person name="Schmitz R.J."/>
            <person name="Gryganskyi A."/>
            <person name="Culley D."/>
            <person name="Magnuson J."/>
            <person name="James T.Y."/>
            <person name="O'Malley M.A."/>
            <person name="Stajich J.E."/>
            <person name="Spatafora J.W."/>
            <person name="Visel A."/>
            <person name="Grigoriev I.V."/>
        </authorList>
    </citation>
    <scope>NUCLEOTIDE SEQUENCE [LARGE SCALE GENOMIC DNA]</scope>
    <source>
        <strain evidence="7 8">NRRL Y-17943</strain>
    </source>
</reference>
<dbReference type="PANTHER" id="PTHR14152:SF5">
    <property type="entry name" value="U4_U6.U5 TRI-SNRNP-ASSOCIATED PROTEIN 1"/>
    <property type="match status" value="1"/>
</dbReference>
<dbReference type="STRING" id="4999.A0A1Y1UT91"/>
<evidence type="ECO:0000256" key="3">
    <source>
        <dbReference type="ARBA" id="ARBA00022664"/>
    </source>
</evidence>
<feature type="compositionally biased region" description="Basic and acidic residues" evidence="6">
    <location>
        <begin position="370"/>
        <end position="381"/>
    </location>
</feature>
<dbReference type="RefSeq" id="XP_021874325.1">
    <property type="nucleotide sequence ID" value="XM_022013862.1"/>
</dbReference>
<dbReference type="PANTHER" id="PTHR14152">
    <property type="entry name" value="SQUAMOUS CELL CARCINOMA ANTIGEN RECOGNISED BY CYTOTOXIC T LYMPHOCYTES"/>
    <property type="match status" value="1"/>
</dbReference>
<sequence>MAENSMNQEGLTLEETNKMRIKLGLKPIGAEAEDGEEPPVDEDEVAEANFAQRKQEMKKAKEESDLKERIAKARNQRDLNAKLKGSTLGDVSNDDGLDAKAWLKKQKKRAKQRENELAARRAREQEELDKAAYGEEDLAGLKVGHGAADFEAGEDVILTLKDSRVLAGEEDELQNIHMVENEALAAVRERKRKAQAQYTGFDDEEFDEDRIGKKADILSKYDDEYATGKIKSEGFRLGVASEKKPEMEDEDQEMITLGHAPATKVKLNLDFTKDFEVSDYMKEGDKGFKQRKKKRSKPSGRRVEAEEADDMQVDGPTFERRRVDDGPQNLVDDDDIQAALSRARRANAKTKPKVKAEDIAAQGESSLGSHAHDLVAARRDEDDAPQGDEDGRITFDDTSEFVRNVTAESRIAAVKKERAATPPTNGASHEPVVVKIERDEDGDQAIDSDSEDEDEVLAEMAARENMSIEEYRLKMDQQMQEVAEIQANGDGEASDEPAVTGNGLAGILSMLRNQGALKKAGEADEERERVQKQKDLWLADYRRRMAQREMERIQARGGNKDQAQREWEARVREQNEARDALELYKNYKPDINIVYHDEFGRQMTPKEAWKSLSHKFHGKTSGRMKTEKRLKRIAEERKQATMGASDTPLGMSDAFSKRQHKTGLAHMVLTTGNRQAVQAGESKPKIRR</sequence>
<evidence type="ECO:0000256" key="2">
    <source>
        <dbReference type="ARBA" id="ARBA00006076"/>
    </source>
</evidence>
<dbReference type="Proteomes" id="UP000193218">
    <property type="component" value="Unassembled WGS sequence"/>
</dbReference>
<dbReference type="InterPro" id="IPR005011">
    <property type="entry name" value="SNU66/SART1"/>
</dbReference>
<evidence type="ECO:0000256" key="5">
    <source>
        <dbReference type="ARBA" id="ARBA00023242"/>
    </source>
</evidence>
<keyword evidence="5" id="KW-0539">Nucleus</keyword>
<evidence type="ECO:0000256" key="4">
    <source>
        <dbReference type="ARBA" id="ARBA00023187"/>
    </source>
</evidence>
<comment type="caution">
    <text evidence="7">The sequence shown here is derived from an EMBL/GenBank/DDBJ whole genome shotgun (WGS) entry which is preliminary data.</text>
</comment>
<accession>A0A1Y1UT91</accession>
<keyword evidence="8" id="KW-1185">Reference proteome</keyword>
<dbReference type="InterPro" id="IPR045347">
    <property type="entry name" value="HIND"/>
</dbReference>
<dbReference type="InParanoid" id="A0A1Y1UT91"/>
<dbReference type="GeneID" id="33555670"/>
<dbReference type="OrthoDB" id="5583at2759"/>
<protein>
    <submittedName>
        <fullName evidence="7">SART-1 protein</fullName>
    </submittedName>
</protein>
<evidence type="ECO:0000313" key="7">
    <source>
        <dbReference type="EMBL" id="ORX40646.1"/>
    </source>
</evidence>
<name>A0A1Y1UT91_9TREE</name>
<dbReference type="GO" id="GO:0000481">
    <property type="term" value="P:maturation of 5S rRNA"/>
    <property type="evidence" value="ECO:0007669"/>
    <property type="project" value="TreeGrafter"/>
</dbReference>
<dbReference type="EMBL" id="NBSH01000001">
    <property type="protein sequence ID" value="ORX40646.1"/>
    <property type="molecule type" value="Genomic_DNA"/>
</dbReference>
<keyword evidence="4" id="KW-0508">mRNA splicing</keyword>
<organism evidence="7 8">
    <name type="scientific">Kockovaella imperatae</name>
    <dbReference type="NCBI Taxonomy" id="4999"/>
    <lineage>
        <taxon>Eukaryota</taxon>
        <taxon>Fungi</taxon>
        <taxon>Dikarya</taxon>
        <taxon>Basidiomycota</taxon>
        <taxon>Agaricomycotina</taxon>
        <taxon>Tremellomycetes</taxon>
        <taxon>Tremellales</taxon>
        <taxon>Cuniculitremaceae</taxon>
        <taxon>Kockovaella</taxon>
    </lineage>
</organism>
<dbReference type="AlphaFoldDB" id="A0A1Y1UT91"/>
<keyword evidence="3" id="KW-0507">mRNA processing</keyword>
<feature type="region of interest" description="Disordered" evidence="6">
    <location>
        <begin position="413"/>
        <end position="433"/>
    </location>
</feature>
<dbReference type="Pfam" id="PF03343">
    <property type="entry name" value="SART-1"/>
    <property type="match status" value="1"/>
</dbReference>
<evidence type="ECO:0000256" key="6">
    <source>
        <dbReference type="SAM" id="MobiDB-lite"/>
    </source>
</evidence>
<feature type="compositionally biased region" description="Basic residues" evidence="6">
    <location>
        <begin position="342"/>
        <end position="353"/>
    </location>
</feature>
<feature type="region of interest" description="Disordered" evidence="6">
    <location>
        <begin position="282"/>
        <end position="399"/>
    </location>
</feature>
<proteinExistence type="inferred from homology"/>
<comment type="subcellular location">
    <subcellularLocation>
        <location evidence="1">Nucleus</location>
    </subcellularLocation>
</comment>
<dbReference type="GO" id="GO:0045292">
    <property type="term" value="P:mRNA cis splicing, via spliceosome"/>
    <property type="evidence" value="ECO:0007669"/>
    <property type="project" value="TreeGrafter"/>
</dbReference>
<evidence type="ECO:0000313" key="8">
    <source>
        <dbReference type="Proteomes" id="UP000193218"/>
    </source>
</evidence>